<evidence type="ECO:0000256" key="3">
    <source>
        <dbReference type="ARBA" id="ARBA00015522"/>
    </source>
</evidence>
<evidence type="ECO:0000256" key="5">
    <source>
        <dbReference type="SAM" id="MobiDB-lite"/>
    </source>
</evidence>
<dbReference type="PANTHER" id="PTHR13243">
    <property type="entry name" value="HSPC111 PROTEIN-RELATED"/>
    <property type="match status" value="1"/>
</dbReference>
<dbReference type="PANTHER" id="PTHR13243:SF1">
    <property type="entry name" value="NUCLEOLAR PROTEIN 16"/>
    <property type="match status" value="1"/>
</dbReference>
<name>A0ABP1GC54_9CHLO</name>
<evidence type="ECO:0000256" key="2">
    <source>
        <dbReference type="ARBA" id="ARBA00008479"/>
    </source>
</evidence>
<dbReference type="InterPro" id="IPR019002">
    <property type="entry name" value="Ribosome_biogenesis_Nop16"/>
</dbReference>
<organism evidence="6 7">
    <name type="scientific">Coccomyxa viridis</name>
    <dbReference type="NCBI Taxonomy" id="1274662"/>
    <lineage>
        <taxon>Eukaryota</taxon>
        <taxon>Viridiplantae</taxon>
        <taxon>Chlorophyta</taxon>
        <taxon>core chlorophytes</taxon>
        <taxon>Trebouxiophyceae</taxon>
        <taxon>Trebouxiophyceae incertae sedis</taxon>
        <taxon>Coccomyxaceae</taxon>
        <taxon>Coccomyxa</taxon>
    </lineage>
</organism>
<keyword evidence="4" id="KW-0539">Nucleus</keyword>
<keyword evidence="7" id="KW-1185">Reference proteome</keyword>
<evidence type="ECO:0000313" key="6">
    <source>
        <dbReference type="EMBL" id="CAL5229790.1"/>
    </source>
</evidence>
<gene>
    <name evidence="6" type="primary">g13181</name>
    <name evidence="6" type="ORF">VP750_LOCUS11696</name>
</gene>
<evidence type="ECO:0000256" key="1">
    <source>
        <dbReference type="ARBA" id="ARBA00004604"/>
    </source>
</evidence>
<comment type="subcellular location">
    <subcellularLocation>
        <location evidence="1">Nucleus</location>
        <location evidence="1">Nucleolus</location>
    </subcellularLocation>
</comment>
<feature type="compositionally biased region" description="Polar residues" evidence="5">
    <location>
        <begin position="114"/>
        <end position="123"/>
    </location>
</feature>
<evidence type="ECO:0000313" key="7">
    <source>
        <dbReference type="Proteomes" id="UP001497392"/>
    </source>
</evidence>
<feature type="compositionally biased region" description="Basic and acidic residues" evidence="5">
    <location>
        <begin position="99"/>
        <end position="108"/>
    </location>
</feature>
<proteinExistence type="inferred from homology"/>
<protein>
    <recommendedName>
        <fullName evidence="3">Nucleolar protein 16</fullName>
    </recommendedName>
</protein>
<comment type="caution">
    <text evidence="6">The sequence shown here is derived from an EMBL/GenBank/DDBJ whole genome shotgun (WGS) entry which is preliminary data.</text>
</comment>
<reference evidence="6 7" key="1">
    <citation type="submission" date="2024-06" db="EMBL/GenBank/DDBJ databases">
        <authorList>
            <person name="Kraege A."/>
            <person name="Thomma B."/>
        </authorList>
    </citation>
    <scope>NUCLEOTIDE SEQUENCE [LARGE SCALE GENOMIC DNA]</scope>
</reference>
<dbReference type="Proteomes" id="UP001497392">
    <property type="component" value="Unassembled WGS sequence"/>
</dbReference>
<accession>A0ABP1GC54</accession>
<sequence length="183" mass="20624">MGRSLRRAKKTRPKISIKKKRQPLTRAKVPVEITSQRPDVEAKLGSPAEWNREKALHSNYASNLFQSDPNEGFGRNAAPPKPVEEIIVETAADVESDDDLRTLENRPRRDGKRSQPSRLTGNQQQVIQRLIEAHGQDVEAMVKDNKLNPMLLPASKLKKLLAAHDLHGSSGRCGFRVPNKRLW</sequence>
<dbReference type="EMBL" id="CAXHTA020000021">
    <property type="protein sequence ID" value="CAL5229790.1"/>
    <property type="molecule type" value="Genomic_DNA"/>
</dbReference>
<dbReference type="Pfam" id="PF09420">
    <property type="entry name" value="Nop16"/>
    <property type="match status" value="1"/>
</dbReference>
<feature type="region of interest" description="Disordered" evidence="5">
    <location>
        <begin position="63"/>
        <end position="123"/>
    </location>
</feature>
<evidence type="ECO:0000256" key="4">
    <source>
        <dbReference type="ARBA" id="ARBA00023242"/>
    </source>
</evidence>
<comment type="similarity">
    <text evidence="2">Belongs to the NOP16 family.</text>
</comment>